<evidence type="ECO:0000313" key="2">
    <source>
        <dbReference type="EMBL" id="TYO93424.1"/>
    </source>
</evidence>
<dbReference type="SUPFAM" id="SSF50242">
    <property type="entry name" value="TIMP-like"/>
    <property type="match status" value="1"/>
</dbReference>
<protein>
    <submittedName>
        <fullName evidence="2">Uncharacterized protein</fullName>
    </submittedName>
</protein>
<sequence>MKKYVLLFLVLLSGWSYACRCGMQGIYTYYKWAKFVGEIEIVNVADPINGDAFVKIKSLKKYKGNVPEGFYADVASSCGIRFKKGEKFLIYLNFHQGKYKVNACTRKVEIGDNSKLEIKKEKKVISYLSKKNFSEEGAMILFDDKENALVESYRGLNAKSDFAVLKIRTADDPDKIEKIRVLRRFGTSKDDEIYKLIEEKGILLSKFTRLGTEHEEFIIILFYHRNDSNKEVISVTP</sequence>
<dbReference type="Gene3D" id="2.40.50.120">
    <property type="match status" value="1"/>
</dbReference>
<evidence type="ECO:0000313" key="3">
    <source>
        <dbReference type="Proteomes" id="UP000324513"/>
    </source>
</evidence>
<dbReference type="PROSITE" id="PS51257">
    <property type="entry name" value="PROKAR_LIPOPROTEIN"/>
    <property type="match status" value="1"/>
</dbReference>
<dbReference type="InterPro" id="IPR008993">
    <property type="entry name" value="TIMP-like_OB-fold"/>
</dbReference>
<reference evidence="2 3" key="1">
    <citation type="submission" date="2019-07" db="EMBL/GenBank/DDBJ databases">
        <title>Genomic Encyclopedia of Archaeal and Bacterial Type Strains, Phase II (KMG-II): from individual species to whole genera.</title>
        <authorList>
            <person name="Goeker M."/>
        </authorList>
    </citation>
    <scope>NUCLEOTIDE SEQUENCE [LARGE SCALE GENOMIC DNA]</scope>
    <source>
        <strain evidence="2 3">DSM 14571</strain>
    </source>
</reference>
<dbReference type="RefSeq" id="WP_065082882.1">
    <property type="nucleotide sequence ID" value="NZ_FLSS01000013.1"/>
</dbReference>
<comment type="caution">
    <text evidence="2">The sequence shown here is derived from an EMBL/GenBank/DDBJ whole genome shotgun (WGS) entry which is preliminary data.</text>
</comment>
<keyword evidence="1" id="KW-0732">Signal</keyword>
<keyword evidence="3" id="KW-1185">Reference proteome</keyword>
<proteinExistence type="predicted"/>
<organism evidence="2 3">
    <name type="scientific">Elizabethkingia miricola</name>
    <name type="common">Chryseobacterium miricola</name>
    <dbReference type="NCBI Taxonomy" id="172045"/>
    <lineage>
        <taxon>Bacteria</taxon>
        <taxon>Pseudomonadati</taxon>
        <taxon>Bacteroidota</taxon>
        <taxon>Flavobacteriia</taxon>
        <taxon>Flavobacteriales</taxon>
        <taxon>Weeksellaceae</taxon>
        <taxon>Elizabethkingia</taxon>
    </lineage>
</organism>
<gene>
    <name evidence="2" type="ORF">LX74_00503</name>
</gene>
<evidence type="ECO:0000256" key="1">
    <source>
        <dbReference type="SAM" id="SignalP"/>
    </source>
</evidence>
<dbReference type="Proteomes" id="UP000324513">
    <property type="component" value="Unassembled WGS sequence"/>
</dbReference>
<feature type="signal peptide" evidence="1">
    <location>
        <begin position="1"/>
        <end position="18"/>
    </location>
</feature>
<feature type="chain" id="PRO_5046446415" evidence="1">
    <location>
        <begin position="19"/>
        <end position="237"/>
    </location>
</feature>
<accession>A0ABY3NJH5</accession>
<dbReference type="EMBL" id="VNHK01000002">
    <property type="protein sequence ID" value="TYO93424.1"/>
    <property type="molecule type" value="Genomic_DNA"/>
</dbReference>
<name>A0ABY3NJH5_ELIMR</name>